<keyword evidence="3" id="KW-0378">Hydrolase</keyword>
<gene>
    <name evidence="5" type="ORF">IQ249_06865</name>
</gene>
<feature type="active site" description="Proton acceptor" evidence="3">
    <location>
        <position position="192"/>
    </location>
</feature>
<dbReference type="Gene3D" id="3.40.1090.10">
    <property type="entry name" value="Cytosolic phospholipase A2 catalytic domain"/>
    <property type="match status" value="1"/>
</dbReference>
<feature type="active site" description="Nucleophile" evidence="3">
    <location>
        <position position="44"/>
    </location>
</feature>
<evidence type="ECO:0000256" key="1">
    <source>
        <dbReference type="ARBA" id="ARBA00010240"/>
    </source>
</evidence>
<dbReference type="PROSITE" id="PS51635">
    <property type="entry name" value="PNPLA"/>
    <property type="match status" value="1"/>
</dbReference>
<dbReference type="RefSeq" id="WP_194028708.1">
    <property type="nucleotide sequence ID" value="NZ_JADEWZ010000008.1"/>
</dbReference>
<dbReference type="Proteomes" id="UP000654482">
    <property type="component" value="Unassembled WGS sequence"/>
</dbReference>
<reference evidence="5" key="1">
    <citation type="submission" date="2020-10" db="EMBL/GenBank/DDBJ databases">
        <authorList>
            <person name="Castelo-Branco R."/>
            <person name="Eusebio N."/>
            <person name="Adriana R."/>
            <person name="Vieira A."/>
            <person name="Brugerolle De Fraissinette N."/>
            <person name="Rezende De Castro R."/>
            <person name="Schneider M.P."/>
            <person name="Vasconcelos V."/>
            <person name="Leao P.N."/>
        </authorList>
    </citation>
    <scope>NUCLEOTIDE SEQUENCE</scope>
    <source>
        <strain evidence="5">LEGE 07157</strain>
    </source>
</reference>
<comment type="similarity">
    <text evidence="1">Belongs to the patatin family.</text>
</comment>
<comment type="caution">
    <text evidence="5">The sequence shown here is derived from an EMBL/GenBank/DDBJ whole genome shotgun (WGS) entry which is preliminary data.</text>
</comment>
<dbReference type="Pfam" id="PF01734">
    <property type="entry name" value="Patatin"/>
    <property type="match status" value="1"/>
</dbReference>
<proteinExistence type="inferred from homology"/>
<feature type="domain" description="PNPLA" evidence="4">
    <location>
        <begin position="6"/>
        <end position="205"/>
    </location>
</feature>
<dbReference type="AlphaFoldDB" id="A0A8J7J6I6"/>
<protein>
    <submittedName>
        <fullName evidence="5">Patatin-like phospholipase family protein</fullName>
    </submittedName>
</protein>
<evidence type="ECO:0000256" key="3">
    <source>
        <dbReference type="PROSITE-ProRule" id="PRU01161"/>
    </source>
</evidence>
<dbReference type="PANTHER" id="PTHR32176">
    <property type="entry name" value="XYLOSE ISOMERASE"/>
    <property type="match status" value="1"/>
</dbReference>
<organism evidence="5 6">
    <name type="scientific">Lusitaniella coriacea LEGE 07157</name>
    <dbReference type="NCBI Taxonomy" id="945747"/>
    <lineage>
        <taxon>Bacteria</taxon>
        <taxon>Bacillati</taxon>
        <taxon>Cyanobacteriota</taxon>
        <taxon>Cyanophyceae</taxon>
        <taxon>Spirulinales</taxon>
        <taxon>Lusitaniellaceae</taxon>
        <taxon>Lusitaniella</taxon>
    </lineage>
</organism>
<evidence type="ECO:0000313" key="6">
    <source>
        <dbReference type="Proteomes" id="UP000654482"/>
    </source>
</evidence>
<keyword evidence="2 3" id="KW-0443">Lipid metabolism</keyword>
<dbReference type="InterPro" id="IPR016035">
    <property type="entry name" value="Acyl_Trfase/lysoPLipase"/>
</dbReference>
<dbReference type="SUPFAM" id="SSF52151">
    <property type="entry name" value="FabD/lysophospholipase-like"/>
    <property type="match status" value="1"/>
</dbReference>
<name>A0A8J7J6I6_9CYAN</name>
<evidence type="ECO:0000259" key="4">
    <source>
        <dbReference type="PROSITE" id="PS51635"/>
    </source>
</evidence>
<keyword evidence="6" id="KW-1185">Reference proteome</keyword>
<dbReference type="EMBL" id="JADEWZ010000008">
    <property type="protein sequence ID" value="MBE9115615.1"/>
    <property type="molecule type" value="Genomic_DNA"/>
</dbReference>
<feature type="short sequence motif" description="GXSXG" evidence="3">
    <location>
        <begin position="42"/>
        <end position="46"/>
    </location>
</feature>
<feature type="short sequence motif" description="DGA/G" evidence="3">
    <location>
        <begin position="192"/>
        <end position="194"/>
    </location>
</feature>
<dbReference type="InterPro" id="IPR002641">
    <property type="entry name" value="PNPLA_dom"/>
</dbReference>
<sequence>MVYRILSLDGGGIRGVLSAQILASLETLIDRPLHEYFDMIAGTSTGSIVAASLVLEKSAKQIVELYRKNGSTIFPYWGKTSYLSPKRFKLLLNYGLSAPKFSNQGLCDVLKQEFSETKTVTDITLSSGRKPKLLIFSYDTVSRSPIVFKSWRTSNWYADVTLWEACACSASAPTFFPAYQVSGGGKSCAAIDGGVAANNPVTGAIAEAINLGEKIEDIRVLSIGTGEYASGFPYKDVKQWGVLQWAGHIIDVLMDAPVDISDYVARQLINTQDRETDHYIRLQPLLSNTYLRDLFDAELERQLPIGISRRNLKLTTAMDNASRENIEALIALGKAYVKNGKCSEKLTVRQKIQDFIDEARGGD</sequence>
<feature type="short sequence motif" description="GXGXXG" evidence="3">
    <location>
        <begin position="10"/>
        <end position="15"/>
    </location>
</feature>
<evidence type="ECO:0000256" key="2">
    <source>
        <dbReference type="ARBA" id="ARBA00023098"/>
    </source>
</evidence>
<keyword evidence="3" id="KW-0442">Lipid degradation</keyword>
<dbReference type="GO" id="GO:0004620">
    <property type="term" value="F:phospholipase activity"/>
    <property type="evidence" value="ECO:0007669"/>
    <property type="project" value="TreeGrafter"/>
</dbReference>
<dbReference type="GO" id="GO:0047372">
    <property type="term" value="F:monoacylglycerol lipase activity"/>
    <property type="evidence" value="ECO:0007669"/>
    <property type="project" value="TreeGrafter"/>
</dbReference>
<dbReference type="GO" id="GO:0016042">
    <property type="term" value="P:lipid catabolic process"/>
    <property type="evidence" value="ECO:0007669"/>
    <property type="project" value="UniProtKB-UniRule"/>
</dbReference>
<dbReference type="CDD" id="cd07199">
    <property type="entry name" value="Pat17_PNPLA8_PNPLA9_like"/>
    <property type="match status" value="1"/>
</dbReference>
<accession>A0A8J7J6I6</accession>
<evidence type="ECO:0000313" key="5">
    <source>
        <dbReference type="EMBL" id="MBE9115615.1"/>
    </source>
</evidence>
<dbReference type="PANTHER" id="PTHR32176:SF92">
    <property type="entry name" value="XYLOSE ISOMERASE"/>
    <property type="match status" value="1"/>
</dbReference>